<sequence length="359" mass="41229">MRQCHGCGTEDCAQKCAGCKLVRYCGTTCQRSDWNYHKAACHTTQLKHCVRDLMQREIAWLKGLPEDDQRQLQRNDEPIFRYNKLLTFTSYALVLCGVLPCHYHCGRQDRLWPRYIERFCQCVLLPWFSVHGRFLKKRGFRFEIFRDSMDVCTCGRLPRMNIVEDCRCQSKIVLHPAPLFWNKKHADADAIKEIYFKGEETEASVEDATDRDFEICRYLGMSTSGYSRVQDNVVPISFVFVDEKTLLGDKNASCHSPFLIRFVNSTTAGDAGEFFAGCRKGLAKFDIPITFKIGDSVLEDSNTNLTAQGYARLVVGAACGDRREALDYFMSTICGKRSLSSHLKARIKRLIREYVQHEV</sequence>
<keyword evidence="1" id="KW-0479">Metal-binding</keyword>
<dbReference type="AlphaFoldDB" id="A0A7S1YMX0"/>
<feature type="domain" description="MYND-type" evidence="5">
    <location>
        <begin position="4"/>
        <end position="41"/>
    </location>
</feature>
<dbReference type="EMBL" id="HBGK01051052">
    <property type="protein sequence ID" value="CAD9311154.1"/>
    <property type="molecule type" value="Transcribed_RNA"/>
</dbReference>
<evidence type="ECO:0000256" key="3">
    <source>
        <dbReference type="ARBA" id="ARBA00022833"/>
    </source>
</evidence>
<evidence type="ECO:0000259" key="5">
    <source>
        <dbReference type="PROSITE" id="PS50865"/>
    </source>
</evidence>
<evidence type="ECO:0000256" key="4">
    <source>
        <dbReference type="PROSITE-ProRule" id="PRU00134"/>
    </source>
</evidence>
<dbReference type="PROSITE" id="PS01360">
    <property type="entry name" value="ZF_MYND_1"/>
    <property type="match status" value="1"/>
</dbReference>
<gene>
    <name evidence="6" type="ORF">GOCE00092_LOCUS26892</name>
</gene>
<organism evidence="6">
    <name type="scientific">Grammatophora oceanica</name>
    <dbReference type="NCBI Taxonomy" id="210454"/>
    <lineage>
        <taxon>Eukaryota</taxon>
        <taxon>Sar</taxon>
        <taxon>Stramenopiles</taxon>
        <taxon>Ochrophyta</taxon>
        <taxon>Bacillariophyta</taxon>
        <taxon>Fragilariophyceae</taxon>
        <taxon>Fragilariophycidae</taxon>
        <taxon>Rhabdonematales</taxon>
        <taxon>Grammatophoraceae</taxon>
        <taxon>Grammatophora</taxon>
    </lineage>
</organism>
<dbReference type="PROSITE" id="PS50865">
    <property type="entry name" value="ZF_MYND_2"/>
    <property type="match status" value="1"/>
</dbReference>
<dbReference type="SUPFAM" id="SSF144232">
    <property type="entry name" value="HIT/MYND zinc finger-like"/>
    <property type="match status" value="1"/>
</dbReference>
<accession>A0A7S1YMX0</accession>
<protein>
    <recommendedName>
        <fullName evidence="5">MYND-type domain-containing protein</fullName>
    </recommendedName>
</protein>
<dbReference type="Pfam" id="PF01753">
    <property type="entry name" value="zf-MYND"/>
    <property type="match status" value="1"/>
</dbReference>
<keyword evidence="3" id="KW-0862">Zinc</keyword>
<evidence type="ECO:0000313" key="6">
    <source>
        <dbReference type="EMBL" id="CAD9311154.1"/>
    </source>
</evidence>
<evidence type="ECO:0000256" key="2">
    <source>
        <dbReference type="ARBA" id="ARBA00022771"/>
    </source>
</evidence>
<keyword evidence="2 4" id="KW-0863">Zinc-finger</keyword>
<dbReference type="GO" id="GO:0008270">
    <property type="term" value="F:zinc ion binding"/>
    <property type="evidence" value="ECO:0007669"/>
    <property type="project" value="UniProtKB-KW"/>
</dbReference>
<proteinExistence type="predicted"/>
<dbReference type="Gene3D" id="6.10.140.2220">
    <property type="match status" value="1"/>
</dbReference>
<reference evidence="6" key="1">
    <citation type="submission" date="2021-01" db="EMBL/GenBank/DDBJ databases">
        <authorList>
            <person name="Corre E."/>
            <person name="Pelletier E."/>
            <person name="Niang G."/>
            <person name="Scheremetjew M."/>
            <person name="Finn R."/>
            <person name="Kale V."/>
            <person name="Holt S."/>
            <person name="Cochrane G."/>
            <person name="Meng A."/>
            <person name="Brown T."/>
            <person name="Cohen L."/>
        </authorList>
    </citation>
    <scope>NUCLEOTIDE SEQUENCE</scope>
    <source>
        <strain evidence="6">CCMP 410</strain>
    </source>
</reference>
<dbReference type="InterPro" id="IPR002893">
    <property type="entry name" value="Znf_MYND"/>
</dbReference>
<name>A0A7S1YMX0_9STRA</name>
<evidence type="ECO:0000256" key="1">
    <source>
        <dbReference type="ARBA" id="ARBA00022723"/>
    </source>
</evidence>